<keyword evidence="1" id="KW-0812">Transmembrane</keyword>
<evidence type="ECO:0000313" key="2">
    <source>
        <dbReference type="EMBL" id="GID74036.1"/>
    </source>
</evidence>
<proteinExistence type="predicted"/>
<name>A0ABQ3Y216_9ACTN</name>
<keyword evidence="3" id="KW-1185">Reference proteome</keyword>
<sequence length="266" mass="27542">MARMRYGTPFRPAHRATADGGLVLLVRGVGSAGHRRPAQPRARRRARVEPLRPFQLLTRGLAGLILLALAGMFAFLVLADRFQERAPATALPAGDGLATRSLSLGDVFPDQEVLRPAGAAGPYAIDLRHMSGDCAEATIGGLGPVLERHGCTEVVRAGLLAPYGGYRVTAGAFTLADPAAAAEVADLVRGVVEGDDGGFATLPASEAGATAPQVGWQAGGHYLLYCVITRADGQLVPNDDPTARRITAEIVDTHLAGALVTPASAG</sequence>
<dbReference type="EMBL" id="BOMI01000045">
    <property type="protein sequence ID" value="GID74036.1"/>
    <property type="molecule type" value="Genomic_DNA"/>
</dbReference>
<reference evidence="2 3" key="1">
    <citation type="submission" date="2021-01" db="EMBL/GenBank/DDBJ databases">
        <title>Whole genome shotgun sequence of Actinoplanes deccanensis NBRC 13994.</title>
        <authorList>
            <person name="Komaki H."/>
            <person name="Tamura T."/>
        </authorList>
    </citation>
    <scope>NUCLEOTIDE SEQUENCE [LARGE SCALE GENOMIC DNA]</scope>
    <source>
        <strain evidence="2 3">NBRC 13994</strain>
    </source>
</reference>
<evidence type="ECO:0000313" key="3">
    <source>
        <dbReference type="Proteomes" id="UP000609879"/>
    </source>
</evidence>
<gene>
    <name evidence="2" type="ORF">Ade02nite_26770</name>
</gene>
<feature type="transmembrane region" description="Helical" evidence="1">
    <location>
        <begin position="60"/>
        <end position="79"/>
    </location>
</feature>
<protein>
    <submittedName>
        <fullName evidence="2">Uncharacterized protein</fullName>
    </submittedName>
</protein>
<comment type="caution">
    <text evidence="2">The sequence shown here is derived from an EMBL/GenBank/DDBJ whole genome shotgun (WGS) entry which is preliminary data.</text>
</comment>
<accession>A0ABQ3Y216</accession>
<keyword evidence="1" id="KW-1133">Transmembrane helix</keyword>
<keyword evidence="1" id="KW-0472">Membrane</keyword>
<evidence type="ECO:0000256" key="1">
    <source>
        <dbReference type="SAM" id="Phobius"/>
    </source>
</evidence>
<dbReference type="Proteomes" id="UP000609879">
    <property type="component" value="Unassembled WGS sequence"/>
</dbReference>
<organism evidence="2 3">
    <name type="scientific">Paractinoplanes deccanensis</name>
    <dbReference type="NCBI Taxonomy" id="113561"/>
    <lineage>
        <taxon>Bacteria</taxon>
        <taxon>Bacillati</taxon>
        <taxon>Actinomycetota</taxon>
        <taxon>Actinomycetes</taxon>
        <taxon>Micromonosporales</taxon>
        <taxon>Micromonosporaceae</taxon>
        <taxon>Paractinoplanes</taxon>
    </lineage>
</organism>